<feature type="region of interest" description="Disordered" evidence="1">
    <location>
        <begin position="269"/>
        <end position="292"/>
    </location>
</feature>
<dbReference type="AlphaFoldDB" id="A0AA97HPP1"/>
<keyword evidence="3" id="KW-1185">Reference proteome</keyword>
<proteinExistence type="predicted"/>
<reference evidence="3" key="1">
    <citation type="submission" date="2024-06" db="EMBL/GenBank/DDBJ databases">
        <title>Hwangdonia haimaensis gen. nov., sp. nov., a member of the family Flavobacteriaceae isolated from the haima cold seep.</title>
        <authorList>
            <person name="Li J."/>
        </authorList>
    </citation>
    <scope>NUCLEOTIDE SEQUENCE [LARGE SCALE GENOMIC DNA]</scope>
    <source>
        <strain evidence="3">SCSIO 19198</strain>
    </source>
</reference>
<dbReference type="KEGG" id="hws:RNZ46_12665"/>
<dbReference type="RefSeq" id="WP_316982533.1">
    <property type="nucleotide sequence ID" value="NZ_CP136521.1"/>
</dbReference>
<evidence type="ECO:0000313" key="3">
    <source>
        <dbReference type="Proteomes" id="UP001302486"/>
    </source>
</evidence>
<organism evidence="2 3">
    <name type="scientific">Hwangdonia lutea</name>
    <dbReference type="NCBI Taxonomy" id="3075823"/>
    <lineage>
        <taxon>Bacteria</taxon>
        <taxon>Pseudomonadati</taxon>
        <taxon>Bacteroidota</taxon>
        <taxon>Flavobacteriia</taxon>
        <taxon>Flavobacteriales</taxon>
        <taxon>Flavobacteriaceae</taxon>
        <taxon>Hwangdonia</taxon>
    </lineage>
</organism>
<dbReference type="Pfam" id="PF19268">
    <property type="entry name" value="CIS_TMP"/>
    <property type="match status" value="1"/>
</dbReference>
<name>A0AA97HPP1_9FLAO</name>
<dbReference type="EMBL" id="CP136521">
    <property type="protein sequence ID" value="WOD42842.1"/>
    <property type="molecule type" value="Genomic_DNA"/>
</dbReference>
<evidence type="ECO:0000256" key="1">
    <source>
        <dbReference type="SAM" id="MobiDB-lite"/>
    </source>
</evidence>
<sequence length="463" mass="53847">MRETTHIINKVFLEVNTNSSQQAFALKDNLNVFLKQQLFPMIERYFENKNTVLSGDTLRLDKIEIEINHADINNLYNLKNKIFNTFKAKVESEIKNVVNHAEDQNELVILSKSKSKQDAFLHFLQTGNKPWWQTNIANLFDENGVEAMISETGFSSQLKWVLADSTVRQRLINQFNDAVLTRLFSNSKSKKTKAKHKIFSILERSSKIRNTFWMAILKTYTGKKDSVKIMLDALKSNKTIDLKQVEAIENFASEILNMPLKKKKPIEPSNEKDVFLKTNETEEQEVKEQEKEKEVESEKSHYLNNAGLVLMHPFLKQFFINAKLADSKGKLIDSEKEKAVHLLHYLCTKQEQQLESELVLEKFLCGYPLNQTMQRFIMLPKELKLMAEEVLQSAITHWNALKNTSPDGLRTGFLQREGKLIVEHKTCKIIVERKAQDVLLDKIPWNVHLIKLPWLDNLIFVEW</sequence>
<dbReference type="InterPro" id="IPR045538">
    <property type="entry name" value="CIS_TMP"/>
</dbReference>
<accession>A0AA97HPP1</accession>
<protein>
    <submittedName>
        <fullName evidence="2">Contractile injection system tape measure protein</fullName>
    </submittedName>
</protein>
<gene>
    <name evidence="2" type="ORF">RNZ46_12665</name>
</gene>
<dbReference type="Proteomes" id="UP001302486">
    <property type="component" value="Chromosome"/>
</dbReference>
<evidence type="ECO:0000313" key="2">
    <source>
        <dbReference type="EMBL" id="WOD42842.1"/>
    </source>
</evidence>